<comment type="caution">
    <text evidence="1">The sequence shown here is derived from an EMBL/GenBank/DDBJ whole genome shotgun (WGS) entry which is preliminary data.</text>
</comment>
<dbReference type="RefSeq" id="WP_208175790.1">
    <property type="nucleotide sequence ID" value="NZ_JAGETZ010000005.1"/>
</dbReference>
<proteinExistence type="predicted"/>
<keyword evidence="2" id="KW-1185">Reference proteome</keyword>
<name>A0ABS3QGQ1_9BACT</name>
<sequence length="290" mass="33060">MATPFESEEFSDAAYWRDASRKKRLNINNCISSWTDICGFGSLLEANDWDLARLQEQGVVYLLNQMHLIAGRPLMIGIDPYPNDKVIVLNDGIARTIDLLHIDRIDAHVFLLYVRDLLFSHLSLLRITKVHNVGVRTVVAGGQRVQYSAASTTGHSNLYYDENNVSDYGKKLLNTTFVYNPAEFQMNTAFAKAYTLDSLGSKSGIVVNGFYIESEFFAKIKPIKELKIDVAQNNIMFYRSDMLMFELNIKNTISLNIKGVDTVVYHIDKFVIHKMFDGDDLEFDLFNQVE</sequence>
<gene>
    <name evidence="1" type="ORF">J4E00_13955</name>
</gene>
<accession>A0ABS3QGQ1</accession>
<evidence type="ECO:0000313" key="2">
    <source>
        <dbReference type="Proteomes" id="UP000664369"/>
    </source>
</evidence>
<dbReference type="EMBL" id="JAGETZ010000005">
    <property type="protein sequence ID" value="MBO2010163.1"/>
    <property type="molecule type" value="Genomic_DNA"/>
</dbReference>
<reference evidence="1 2" key="1">
    <citation type="submission" date="2021-03" db="EMBL/GenBank/DDBJ databases">
        <authorList>
            <person name="Kim M.K."/>
        </authorList>
    </citation>
    <scope>NUCLEOTIDE SEQUENCE [LARGE SCALE GENOMIC DNA]</scope>
    <source>
        <strain evidence="1 2">BT442</strain>
    </source>
</reference>
<organism evidence="1 2">
    <name type="scientific">Hymenobacter negativus</name>
    <dbReference type="NCBI Taxonomy" id="2795026"/>
    <lineage>
        <taxon>Bacteria</taxon>
        <taxon>Pseudomonadati</taxon>
        <taxon>Bacteroidota</taxon>
        <taxon>Cytophagia</taxon>
        <taxon>Cytophagales</taxon>
        <taxon>Hymenobacteraceae</taxon>
        <taxon>Hymenobacter</taxon>
    </lineage>
</organism>
<dbReference type="Proteomes" id="UP000664369">
    <property type="component" value="Unassembled WGS sequence"/>
</dbReference>
<protein>
    <submittedName>
        <fullName evidence="1">Uncharacterized protein</fullName>
    </submittedName>
</protein>
<evidence type="ECO:0000313" key="1">
    <source>
        <dbReference type="EMBL" id="MBO2010163.1"/>
    </source>
</evidence>